<proteinExistence type="predicted"/>
<organism evidence="3 4">
    <name type="scientific">Roseovarius albus</name>
    <dbReference type="NCBI Taxonomy" id="1247867"/>
    <lineage>
        <taxon>Bacteria</taxon>
        <taxon>Pseudomonadati</taxon>
        <taxon>Pseudomonadota</taxon>
        <taxon>Alphaproteobacteria</taxon>
        <taxon>Rhodobacterales</taxon>
        <taxon>Roseobacteraceae</taxon>
        <taxon>Roseovarius</taxon>
    </lineage>
</organism>
<evidence type="ECO:0000259" key="2">
    <source>
        <dbReference type="Pfam" id="PF00487"/>
    </source>
</evidence>
<dbReference type="InterPro" id="IPR005804">
    <property type="entry name" value="FA_desaturase_dom"/>
</dbReference>
<keyword evidence="4" id="KW-1185">Reference proteome</keyword>
<gene>
    <name evidence="3" type="ORF">ROA7450_00331</name>
</gene>
<dbReference type="OrthoDB" id="9769653at2"/>
<reference evidence="3 4" key="1">
    <citation type="submission" date="2017-03" db="EMBL/GenBank/DDBJ databases">
        <authorList>
            <person name="Afonso C.L."/>
            <person name="Miller P.J."/>
            <person name="Scott M.A."/>
            <person name="Spackman E."/>
            <person name="Goraichik I."/>
            <person name="Dimitrov K.M."/>
            <person name="Suarez D.L."/>
            <person name="Swayne D.E."/>
        </authorList>
    </citation>
    <scope>NUCLEOTIDE SEQUENCE [LARGE SCALE GENOMIC DNA]</scope>
    <source>
        <strain evidence="3 4">CECT 7450</strain>
    </source>
</reference>
<sequence>MPDYVPTNAASSGVKLDKKTLKSIAGRSDRPGLKYLAKWGGSLALTGVLIWISLGTIWMWPAMFLHGIFLTVPAYSFSHETAHGTAFRTRSLNEAVLWVTSLIYMEEPLHRRYTHTNHHTFTWHVGKDSQMPFDTPMGFGGWIAEITGFALLRFHMHVFVQLATKQYSDTMKMVTPEGEFGKMTRNARIMLAIYTLIAVAPLFGIWWPIWFIAVPRVLGAPVMLLFTLIQHVELQENSPSILESTRSFKGSWLANFLYMNMNNHVEHHLYPQVPFHALPQLADAIEDQTPDPDPGFWKTNLEVLSVVIRRSFGHQTKAATIRQAPHMITEGGPVERVAQRTM</sequence>
<dbReference type="RefSeq" id="WP_085803870.1">
    <property type="nucleotide sequence ID" value="NZ_FWFX01000001.1"/>
</dbReference>
<dbReference type="AlphaFoldDB" id="A0A1X6YCA0"/>
<dbReference type="GO" id="GO:0016020">
    <property type="term" value="C:membrane"/>
    <property type="evidence" value="ECO:0007669"/>
    <property type="project" value="TreeGrafter"/>
</dbReference>
<dbReference type="Proteomes" id="UP000193061">
    <property type="component" value="Unassembled WGS sequence"/>
</dbReference>
<feature type="transmembrane region" description="Helical" evidence="1">
    <location>
        <begin position="39"/>
        <end position="60"/>
    </location>
</feature>
<dbReference type="PANTHER" id="PTHR19353:SF19">
    <property type="entry name" value="DELTA(5) FATTY ACID DESATURASE C-RELATED"/>
    <property type="match status" value="1"/>
</dbReference>
<dbReference type="EMBL" id="FWFX01000001">
    <property type="protein sequence ID" value="SLN15212.1"/>
    <property type="molecule type" value="Genomic_DNA"/>
</dbReference>
<keyword evidence="1" id="KW-0812">Transmembrane</keyword>
<feature type="domain" description="Fatty acid desaturase" evidence="2">
    <location>
        <begin position="58"/>
        <end position="298"/>
    </location>
</feature>
<accession>A0A1X6YCA0</accession>
<protein>
    <submittedName>
        <fullName evidence="3">Fatty acid desaturase</fullName>
    </submittedName>
</protein>
<dbReference type="PANTHER" id="PTHR19353">
    <property type="entry name" value="FATTY ACID DESATURASE 2"/>
    <property type="match status" value="1"/>
</dbReference>
<dbReference type="GO" id="GO:0008610">
    <property type="term" value="P:lipid biosynthetic process"/>
    <property type="evidence" value="ECO:0007669"/>
    <property type="project" value="UniProtKB-ARBA"/>
</dbReference>
<dbReference type="GO" id="GO:0016717">
    <property type="term" value="F:oxidoreductase activity, acting on paired donors, with oxidation of a pair of donors resulting in the reduction of molecular oxygen to two molecules of water"/>
    <property type="evidence" value="ECO:0007669"/>
    <property type="project" value="TreeGrafter"/>
</dbReference>
<dbReference type="Pfam" id="PF00487">
    <property type="entry name" value="FA_desaturase"/>
    <property type="match status" value="1"/>
</dbReference>
<keyword evidence="1" id="KW-0472">Membrane</keyword>
<feature type="transmembrane region" description="Helical" evidence="1">
    <location>
        <begin position="189"/>
        <end position="207"/>
    </location>
</feature>
<evidence type="ECO:0000313" key="4">
    <source>
        <dbReference type="Proteomes" id="UP000193061"/>
    </source>
</evidence>
<evidence type="ECO:0000256" key="1">
    <source>
        <dbReference type="SAM" id="Phobius"/>
    </source>
</evidence>
<dbReference type="InterPro" id="IPR012171">
    <property type="entry name" value="Fatty_acid_desaturase"/>
</dbReference>
<evidence type="ECO:0000313" key="3">
    <source>
        <dbReference type="EMBL" id="SLN15212.1"/>
    </source>
</evidence>
<name>A0A1X6YCA0_9RHOB</name>
<keyword evidence="1" id="KW-1133">Transmembrane helix</keyword>